<dbReference type="InterPro" id="IPR005823">
    <property type="entry name" value="Ribosomal_uL13_bac-type"/>
</dbReference>
<dbReference type="InterPro" id="IPR023563">
    <property type="entry name" value="Ribosomal_uL13_CS"/>
</dbReference>
<dbReference type="RefSeq" id="WP_111199171.1">
    <property type="nucleotide sequence ID" value="NZ_QKVK01000006.1"/>
</dbReference>
<comment type="function">
    <text evidence="6 8">This protein is one of the early assembly proteins of the 50S ribosomal subunit, although it is not seen to bind rRNA by itself. It is important during the early stages of 50S assembly.</text>
</comment>
<evidence type="ECO:0000256" key="3">
    <source>
        <dbReference type="ARBA" id="ARBA00022980"/>
    </source>
</evidence>
<dbReference type="GO" id="GO:0006412">
    <property type="term" value="P:translation"/>
    <property type="evidence" value="ECO:0007669"/>
    <property type="project" value="UniProtKB-UniRule"/>
</dbReference>
<evidence type="ECO:0000256" key="5">
    <source>
        <dbReference type="ARBA" id="ARBA00035201"/>
    </source>
</evidence>
<evidence type="ECO:0000313" key="11">
    <source>
        <dbReference type="Proteomes" id="UP000248795"/>
    </source>
</evidence>
<keyword evidence="4 6" id="KW-0687">Ribonucleoprotein</keyword>
<evidence type="ECO:0000256" key="4">
    <source>
        <dbReference type="ARBA" id="ARBA00023274"/>
    </source>
</evidence>
<dbReference type="GO" id="GO:0003735">
    <property type="term" value="F:structural constituent of ribosome"/>
    <property type="evidence" value="ECO:0007669"/>
    <property type="project" value="InterPro"/>
</dbReference>
<dbReference type="FunFam" id="3.90.1180.10:FF:000001">
    <property type="entry name" value="50S ribosomal protein L13"/>
    <property type="match status" value="1"/>
</dbReference>
<dbReference type="GO" id="GO:0022625">
    <property type="term" value="C:cytosolic large ribosomal subunit"/>
    <property type="evidence" value="ECO:0007669"/>
    <property type="project" value="TreeGrafter"/>
</dbReference>
<keyword evidence="11" id="KW-1185">Reference proteome</keyword>
<dbReference type="PIRSF" id="PIRSF002181">
    <property type="entry name" value="Ribosomal_L13"/>
    <property type="match status" value="1"/>
</dbReference>
<organism evidence="10 11">
    <name type="scientific">Aestuariivirga litoralis</name>
    <dbReference type="NCBI Taxonomy" id="2650924"/>
    <lineage>
        <taxon>Bacteria</taxon>
        <taxon>Pseudomonadati</taxon>
        <taxon>Pseudomonadota</taxon>
        <taxon>Alphaproteobacteria</taxon>
        <taxon>Hyphomicrobiales</taxon>
        <taxon>Aestuariivirgaceae</taxon>
        <taxon>Aestuariivirga</taxon>
    </lineage>
</organism>
<keyword evidence="3 6" id="KW-0689">Ribosomal protein</keyword>
<comment type="subunit">
    <text evidence="2 6">Part of the 50S ribosomal subunit.</text>
</comment>
<feature type="region of interest" description="Disordered" evidence="9">
    <location>
        <begin position="128"/>
        <end position="154"/>
    </location>
</feature>
<dbReference type="SUPFAM" id="SSF52161">
    <property type="entry name" value="Ribosomal protein L13"/>
    <property type="match status" value="1"/>
</dbReference>
<proteinExistence type="inferred from homology"/>
<dbReference type="GO" id="GO:0017148">
    <property type="term" value="P:negative regulation of translation"/>
    <property type="evidence" value="ECO:0007669"/>
    <property type="project" value="TreeGrafter"/>
</dbReference>
<protein>
    <recommendedName>
        <fullName evidence="5 6">Large ribosomal subunit protein uL13</fullName>
    </recommendedName>
</protein>
<evidence type="ECO:0000256" key="9">
    <source>
        <dbReference type="SAM" id="MobiDB-lite"/>
    </source>
</evidence>
<gene>
    <name evidence="6 8" type="primary">rplM</name>
    <name evidence="10" type="ORF">DK847_14210</name>
</gene>
<sequence length="154" mass="17123">MTTYSAKAKDIVKDWVLIDAEGLVVGRVAAIIANRLRGKHKATFTPHMDCGDHVVVINAEKIHFTGKKKEQKSYFHHTGFPGGIKERNAGKILEGKFPERVLELAVKRMLPGGPLKRQQMTHLKIYGGATHPHDAQNPKKLDIKSMNPKNAVRG</sequence>
<dbReference type="AlphaFoldDB" id="A0A2W2B7S9"/>
<evidence type="ECO:0000256" key="7">
    <source>
        <dbReference type="RuleBase" id="RU003877"/>
    </source>
</evidence>
<name>A0A2W2B7S9_9HYPH</name>
<dbReference type="InterPro" id="IPR036899">
    <property type="entry name" value="Ribosomal_uL13_sf"/>
</dbReference>
<dbReference type="PROSITE" id="PS00783">
    <property type="entry name" value="RIBOSOMAL_L13"/>
    <property type="match status" value="1"/>
</dbReference>
<dbReference type="GO" id="GO:0003729">
    <property type="term" value="F:mRNA binding"/>
    <property type="evidence" value="ECO:0007669"/>
    <property type="project" value="TreeGrafter"/>
</dbReference>
<feature type="compositionally biased region" description="Basic and acidic residues" evidence="9">
    <location>
        <begin position="131"/>
        <end position="143"/>
    </location>
</feature>
<evidence type="ECO:0000256" key="1">
    <source>
        <dbReference type="ARBA" id="ARBA00006227"/>
    </source>
</evidence>
<dbReference type="Gene3D" id="3.90.1180.10">
    <property type="entry name" value="Ribosomal protein L13"/>
    <property type="match status" value="1"/>
</dbReference>
<evidence type="ECO:0000313" key="10">
    <source>
        <dbReference type="EMBL" id="PZF76334.1"/>
    </source>
</evidence>
<dbReference type="Pfam" id="PF00572">
    <property type="entry name" value="Ribosomal_L13"/>
    <property type="match status" value="1"/>
</dbReference>
<dbReference type="HAMAP" id="MF_01366">
    <property type="entry name" value="Ribosomal_uL13"/>
    <property type="match status" value="1"/>
</dbReference>
<reference evidence="11" key="1">
    <citation type="submission" date="2018-06" db="EMBL/GenBank/DDBJ databases">
        <title>Aestuariibacter litoralis strain KCTC 52945T.</title>
        <authorList>
            <person name="Li X."/>
            <person name="Salam N."/>
            <person name="Li J.-L."/>
            <person name="Chen Y.-M."/>
            <person name="Yang Z.-W."/>
            <person name="Zhang L.-Y."/>
            <person name="Han M.-X."/>
            <person name="Xiao M."/>
            <person name="Li W.-J."/>
        </authorList>
    </citation>
    <scope>NUCLEOTIDE SEQUENCE [LARGE SCALE GENOMIC DNA]</scope>
    <source>
        <strain evidence="11">KCTC 52945</strain>
    </source>
</reference>
<comment type="caution">
    <text evidence="10">The sequence shown here is derived from an EMBL/GenBank/DDBJ whole genome shotgun (WGS) entry which is preliminary data.</text>
</comment>
<dbReference type="EMBL" id="QKVK01000006">
    <property type="protein sequence ID" value="PZF76334.1"/>
    <property type="molecule type" value="Genomic_DNA"/>
</dbReference>
<dbReference type="CDD" id="cd00392">
    <property type="entry name" value="Ribosomal_L13"/>
    <property type="match status" value="1"/>
</dbReference>
<comment type="similarity">
    <text evidence="1 6 7">Belongs to the universal ribosomal protein uL13 family.</text>
</comment>
<dbReference type="NCBIfam" id="TIGR01066">
    <property type="entry name" value="rplM_bact"/>
    <property type="match status" value="1"/>
</dbReference>
<dbReference type="PANTHER" id="PTHR11545:SF2">
    <property type="entry name" value="LARGE RIBOSOMAL SUBUNIT PROTEIN UL13M"/>
    <property type="match status" value="1"/>
</dbReference>
<accession>A0A2W2B7S9</accession>
<dbReference type="Proteomes" id="UP000248795">
    <property type="component" value="Unassembled WGS sequence"/>
</dbReference>
<evidence type="ECO:0000256" key="8">
    <source>
        <dbReference type="RuleBase" id="RU003878"/>
    </source>
</evidence>
<dbReference type="PANTHER" id="PTHR11545">
    <property type="entry name" value="RIBOSOMAL PROTEIN L13"/>
    <property type="match status" value="1"/>
</dbReference>
<dbReference type="InterPro" id="IPR005822">
    <property type="entry name" value="Ribosomal_uL13"/>
</dbReference>
<evidence type="ECO:0000256" key="6">
    <source>
        <dbReference type="HAMAP-Rule" id="MF_01366"/>
    </source>
</evidence>
<evidence type="ECO:0000256" key="2">
    <source>
        <dbReference type="ARBA" id="ARBA00011838"/>
    </source>
</evidence>